<evidence type="ECO:0000313" key="4">
    <source>
        <dbReference type="Proteomes" id="UP000255389"/>
    </source>
</evidence>
<feature type="region of interest" description="Disordered" evidence="1">
    <location>
        <begin position="187"/>
        <end position="209"/>
    </location>
</feature>
<gene>
    <name evidence="3" type="ORF">NCTC1542_04578</name>
</gene>
<name>A0A378UYF7_MYCFO</name>
<sequence>MGVAIIAAIAAVIVALIRELSSRLDQQQLRHRLAKDVDILSKLDTASDGYQLLQAHVHRTVQSLVESDTKADRPSEVWLTRLDRMVIPGGFIALAGWFSLTYFDLGRFSSLVRSISIVTLIPIAVYVLVVAGIVLLLATGATLMVIGLTGKVLQKGKLTRPIGNLLFATGLKGVRAIRRYTDQFAYDDERRTPKASRKSGPSRERGPQL</sequence>
<dbReference type="Proteomes" id="UP000255389">
    <property type="component" value="Unassembled WGS sequence"/>
</dbReference>
<organism evidence="3 4">
    <name type="scientific">Mycolicibacterium fortuitum</name>
    <name type="common">Mycobacterium fortuitum</name>
    <dbReference type="NCBI Taxonomy" id="1766"/>
    <lineage>
        <taxon>Bacteria</taxon>
        <taxon>Bacillati</taxon>
        <taxon>Actinomycetota</taxon>
        <taxon>Actinomycetes</taxon>
        <taxon>Mycobacteriales</taxon>
        <taxon>Mycobacteriaceae</taxon>
        <taxon>Mycolicibacterium</taxon>
    </lineage>
</organism>
<keyword evidence="2" id="KW-0472">Membrane</keyword>
<reference evidence="3 4" key="1">
    <citation type="submission" date="2018-06" db="EMBL/GenBank/DDBJ databases">
        <authorList>
            <consortium name="Pathogen Informatics"/>
            <person name="Doyle S."/>
        </authorList>
    </citation>
    <scope>NUCLEOTIDE SEQUENCE [LARGE SCALE GENOMIC DNA]</scope>
    <source>
        <strain evidence="3 4">NCTC1542</strain>
    </source>
</reference>
<proteinExistence type="predicted"/>
<dbReference type="EMBL" id="UGQY01000004">
    <property type="protein sequence ID" value="SUA03098.1"/>
    <property type="molecule type" value="Genomic_DNA"/>
</dbReference>
<protein>
    <recommendedName>
        <fullName evidence="5">Transmembrane protein</fullName>
    </recommendedName>
</protein>
<evidence type="ECO:0000313" key="3">
    <source>
        <dbReference type="EMBL" id="SUA03098.1"/>
    </source>
</evidence>
<keyword evidence="2" id="KW-0812">Transmembrane</keyword>
<evidence type="ECO:0008006" key="5">
    <source>
        <dbReference type="Google" id="ProtNLM"/>
    </source>
</evidence>
<dbReference type="AlphaFoldDB" id="A0A378UYF7"/>
<accession>A0A378UYF7</accession>
<keyword evidence="2" id="KW-1133">Transmembrane helix</keyword>
<feature type="transmembrane region" description="Helical" evidence="2">
    <location>
        <begin position="85"/>
        <end position="103"/>
    </location>
</feature>
<evidence type="ECO:0000256" key="2">
    <source>
        <dbReference type="SAM" id="Phobius"/>
    </source>
</evidence>
<feature type="transmembrane region" description="Helical" evidence="2">
    <location>
        <begin position="115"/>
        <end position="148"/>
    </location>
</feature>
<evidence type="ECO:0000256" key="1">
    <source>
        <dbReference type="SAM" id="MobiDB-lite"/>
    </source>
</evidence>